<evidence type="ECO:0000256" key="1">
    <source>
        <dbReference type="ARBA" id="ARBA00023002"/>
    </source>
</evidence>
<dbReference type="InterPro" id="IPR023210">
    <property type="entry name" value="NADP_OxRdtase_dom"/>
</dbReference>
<dbReference type="SUPFAM" id="SSF51430">
    <property type="entry name" value="NAD(P)-linked oxidoreductase"/>
    <property type="match status" value="1"/>
</dbReference>
<dbReference type="GO" id="GO:0005829">
    <property type="term" value="C:cytosol"/>
    <property type="evidence" value="ECO:0007669"/>
    <property type="project" value="TreeGrafter"/>
</dbReference>
<evidence type="ECO:0000259" key="2">
    <source>
        <dbReference type="Pfam" id="PF00248"/>
    </source>
</evidence>
<dbReference type="InterPro" id="IPR036812">
    <property type="entry name" value="NAD(P)_OxRdtase_dom_sf"/>
</dbReference>
<dbReference type="EMBL" id="CP041692">
    <property type="protein sequence ID" value="QDP96359.1"/>
    <property type="molecule type" value="Genomic_DNA"/>
</dbReference>
<protein>
    <submittedName>
        <fullName evidence="3">Aldo/keto reductase</fullName>
    </submittedName>
</protein>
<dbReference type="Gene3D" id="3.20.20.100">
    <property type="entry name" value="NADP-dependent oxidoreductase domain"/>
    <property type="match status" value="1"/>
</dbReference>
<dbReference type="InterPro" id="IPR050523">
    <property type="entry name" value="AKR_Detox_Biosynth"/>
</dbReference>
<dbReference type="PANTHER" id="PTHR43364:SF4">
    <property type="entry name" value="NAD(P)-LINKED OXIDOREDUCTASE SUPERFAMILY PROTEIN"/>
    <property type="match status" value="1"/>
</dbReference>
<organism evidence="3 4">
    <name type="scientific">Microlunatus elymi</name>
    <dbReference type="NCBI Taxonomy" id="2596828"/>
    <lineage>
        <taxon>Bacteria</taxon>
        <taxon>Bacillati</taxon>
        <taxon>Actinomycetota</taxon>
        <taxon>Actinomycetes</taxon>
        <taxon>Propionibacteriales</taxon>
        <taxon>Propionibacteriaceae</taxon>
        <taxon>Microlunatus</taxon>
    </lineage>
</organism>
<dbReference type="AlphaFoldDB" id="A0A516PYU8"/>
<dbReference type="OrthoDB" id="9768793at2"/>
<dbReference type="Proteomes" id="UP000319263">
    <property type="component" value="Chromosome"/>
</dbReference>
<evidence type="ECO:0000313" key="3">
    <source>
        <dbReference type="EMBL" id="QDP96359.1"/>
    </source>
</evidence>
<proteinExistence type="predicted"/>
<keyword evidence="1" id="KW-0560">Oxidoreductase</keyword>
<keyword evidence="4" id="KW-1185">Reference proteome</keyword>
<dbReference type="KEGG" id="mik:FOE78_11010"/>
<gene>
    <name evidence="3" type="ORF">FOE78_11010</name>
</gene>
<dbReference type="RefSeq" id="WP_143986325.1">
    <property type="nucleotide sequence ID" value="NZ_CP041692.1"/>
</dbReference>
<accession>A0A516PYU8</accession>
<feature type="domain" description="NADP-dependent oxidoreductase" evidence="2">
    <location>
        <begin position="37"/>
        <end position="341"/>
    </location>
</feature>
<evidence type="ECO:0000313" key="4">
    <source>
        <dbReference type="Proteomes" id="UP000319263"/>
    </source>
</evidence>
<name>A0A516PYU8_9ACTN</name>
<dbReference type="GO" id="GO:0016491">
    <property type="term" value="F:oxidoreductase activity"/>
    <property type="evidence" value="ECO:0007669"/>
    <property type="project" value="UniProtKB-KW"/>
</dbReference>
<sequence>MDPLTPNREVYNATPQATDYQGMPYRFLGASGLQAPAIGLGTWKFGYPDTGDGARIAPELAFRILDRAAELGVMFWDTANRYNAASGNSERIIGQWLAEHPQRRRDVVLATKTRGGMDGWTPNHSGLSRLQITESVKASLARLQTDWIDVLWFHQFDDRVPLEESLETIEDLVSRGLVHYLAVSNFNAEQLESCLLISDRLSRRSRPIAVQNRFDPLNGESLPGVLSLCASEGLAFVPYSPLAKGLLTDRYLDPAKAGPGDRLYDEGALEGIDQRRFAKVRKLGELARQWDLKISTLTLAYILTLPGMGTQIPSSSNTDQLADNARAGTITLDQDQQAALHDIFTD</sequence>
<reference evidence="3 4" key="1">
    <citation type="submission" date="2019-07" db="EMBL/GenBank/DDBJ databases">
        <title>Microlunatus dokdonensis sp. nov. isolated from the rhizospheric soil of the wild plant Elymus tsukushiensis.</title>
        <authorList>
            <person name="Ghim S.-Y."/>
            <person name="Hwang Y.-J."/>
            <person name="Son J.-S."/>
            <person name="Shin J.-H."/>
        </authorList>
    </citation>
    <scope>NUCLEOTIDE SEQUENCE [LARGE SCALE GENOMIC DNA]</scope>
    <source>
        <strain evidence="3 4">KUDC0627</strain>
    </source>
</reference>
<dbReference type="PANTHER" id="PTHR43364">
    <property type="entry name" value="NADH-SPECIFIC METHYLGLYOXAL REDUCTASE-RELATED"/>
    <property type="match status" value="1"/>
</dbReference>
<dbReference type="Pfam" id="PF00248">
    <property type="entry name" value="Aldo_ket_red"/>
    <property type="match status" value="1"/>
</dbReference>